<sequence length="174" mass="18621">MASAYPDGTSERLANHRALLHRHANPFSFVVLGAILLLAATGLLGGGRSPVERVEAPGATMTVKLPRTLRSGLFFETEVTVAAKADIADAVIAISPSLWQDQTINSQIPSAESEEFKDGVFRFHYGPLKAGETLHAKFDGQINPPLTWGTAGAVIVLDGEREIARVPLSIRVLP</sequence>
<organism evidence="2 3">
    <name type="scientific">Sphingomonas corticis</name>
    <dbReference type="NCBI Taxonomy" id="2722791"/>
    <lineage>
        <taxon>Bacteria</taxon>
        <taxon>Pseudomonadati</taxon>
        <taxon>Pseudomonadota</taxon>
        <taxon>Alphaproteobacteria</taxon>
        <taxon>Sphingomonadales</taxon>
        <taxon>Sphingomonadaceae</taxon>
        <taxon>Sphingomonas</taxon>
    </lineage>
</organism>
<dbReference type="RefSeq" id="WP_168132964.1">
    <property type="nucleotide sequence ID" value="NZ_JAAVJH010000001.1"/>
</dbReference>
<feature type="transmembrane region" description="Helical" evidence="1">
    <location>
        <begin position="27"/>
        <end position="45"/>
    </location>
</feature>
<accession>A0ABX1CHH6</accession>
<protein>
    <submittedName>
        <fullName evidence="2">Uncharacterized protein</fullName>
    </submittedName>
</protein>
<reference evidence="2 3" key="1">
    <citation type="submission" date="2020-03" db="EMBL/GenBank/DDBJ databases">
        <authorList>
            <person name="Wang L."/>
            <person name="He N."/>
            <person name="Li Y."/>
            <person name="Fang Y."/>
            <person name="Zhang F."/>
        </authorList>
    </citation>
    <scope>NUCLEOTIDE SEQUENCE [LARGE SCALE GENOMIC DNA]</scope>
    <source>
        <strain evidence="2 3">36D10-4-7</strain>
    </source>
</reference>
<keyword evidence="1" id="KW-0472">Membrane</keyword>
<keyword evidence="3" id="KW-1185">Reference proteome</keyword>
<dbReference type="Proteomes" id="UP000732399">
    <property type="component" value="Unassembled WGS sequence"/>
</dbReference>
<proteinExistence type="predicted"/>
<keyword evidence="1" id="KW-0812">Transmembrane</keyword>
<name>A0ABX1CHH6_9SPHN</name>
<evidence type="ECO:0000313" key="2">
    <source>
        <dbReference type="EMBL" id="NJR77466.1"/>
    </source>
</evidence>
<gene>
    <name evidence="2" type="ORF">HBH26_02405</name>
</gene>
<dbReference type="EMBL" id="JAAVJH010000001">
    <property type="protein sequence ID" value="NJR77466.1"/>
    <property type="molecule type" value="Genomic_DNA"/>
</dbReference>
<keyword evidence="1" id="KW-1133">Transmembrane helix</keyword>
<evidence type="ECO:0000313" key="3">
    <source>
        <dbReference type="Proteomes" id="UP000732399"/>
    </source>
</evidence>
<comment type="caution">
    <text evidence="2">The sequence shown here is derived from an EMBL/GenBank/DDBJ whole genome shotgun (WGS) entry which is preliminary data.</text>
</comment>
<evidence type="ECO:0000256" key="1">
    <source>
        <dbReference type="SAM" id="Phobius"/>
    </source>
</evidence>